<dbReference type="OrthoDB" id="9807767at2"/>
<evidence type="ECO:0000313" key="5">
    <source>
        <dbReference type="Proteomes" id="UP000008457"/>
    </source>
</evidence>
<gene>
    <name evidence="4" type="ordered locus">Mahau_1652</name>
</gene>
<dbReference type="STRING" id="697281.Mahau_1652"/>
<dbReference type="AlphaFoldDB" id="F3ZZK7"/>
<accession>F3ZZK7</accession>
<dbReference type="HAMAP" id="MF_00528">
    <property type="entry name" value="Maf"/>
    <property type="match status" value="1"/>
</dbReference>
<dbReference type="KEGG" id="mas:Mahau_1652"/>
<comment type="catalytic activity">
    <reaction evidence="3">
        <text>UTP + H2O = UMP + diphosphate + H(+)</text>
        <dbReference type="Rhea" id="RHEA:29395"/>
        <dbReference type="ChEBI" id="CHEBI:15377"/>
        <dbReference type="ChEBI" id="CHEBI:15378"/>
        <dbReference type="ChEBI" id="CHEBI:33019"/>
        <dbReference type="ChEBI" id="CHEBI:46398"/>
        <dbReference type="ChEBI" id="CHEBI:57865"/>
        <dbReference type="EC" id="3.6.1.9"/>
    </reaction>
</comment>
<protein>
    <recommendedName>
        <fullName evidence="3">dTTP/UTP pyrophosphatase</fullName>
        <shortName evidence="3">dTTPase/UTPase</shortName>
        <ecNumber evidence="3">3.6.1.9</ecNumber>
    </recommendedName>
    <alternativeName>
        <fullName evidence="3">Nucleoside triphosphate pyrophosphatase</fullName>
    </alternativeName>
    <alternativeName>
        <fullName evidence="3">Nucleotide pyrophosphatase</fullName>
        <shortName evidence="3">Nucleotide PPase</shortName>
    </alternativeName>
</protein>
<keyword evidence="3" id="KW-0546">Nucleotide metabolism</keyword>
<dbReference type="GO" id="GO:0009117">
    <property type="term" value="P:nucleotide metabolic process"/>
    <property type="evidence" value="ECO:0007669"/>
    <property type="project" value="UniProtKB-KW"/>
</dbReference>
<comment type="similarity">
    <text evidence="3">Belongs to the Maf family. YhdE subfamily.</text>
</comment>
<evidence type="ECO:0000313" key="4">
    <source>
        <dbReference type="EMBL" id="AEE96833.1"/>
    </source>
</evidence>
<keyword evidence="2 3" id="KW-0378">Hydrolase</keyword>
<dbReference type="Gene3D" id="3.90.950.10">
    <property type="match status" value="1"/>
</dbReference>
<feature type="site" description="Important for substrate specificity" evidence="3">
    <location>
        <position position="155"/>
    </location>
</feature>
<comment type="caution">
    <text evidence="3">Lacks conserved residue(s) required for the propagation of feature annotation.</text>
</comment>
<evidence type="ECO:0000256" key="3">
    <source>
        <dbReference type="HAMAP-Rule" id="MF_00528"/>
    </source>
</evidence>
<feature type="site" description="Important for substrate specificity" evidence="3">
    <location>
        <position position="12"/>
    </location>
</feature>
<dbReference type="PANTHER" id="PTHR43213:SF5">
    <property type="entry name" value="BIFUNCTIONAL DTTP_UTP PYROPHOSPHATASE_METHYLTRANSFERASE PROTEIN-RELATED"/>
    <property type="match status" value="1"/>
</dbReference>
<reference evidence="5" key="1">
    <citation type="submission" date="2010-11" db="EMBL/GenBank/DDBJ databases">
        <title>The complete genome of Mahella australiensis DSM 15567.</title>
        <authorList>
            <consortium name="US DOE Joint Genome Institute (JGI-PGF)"/>
            <person name="Lucas S."/>
            <person name="Copeland A."/>
            <person name="Lapidus A."/>
            <person name="Bruce D."/>
            <person name="Goodwin L."/>
            <person name="Pitluck S."/>
            <person name="Kyrpides N."/>
            <person name="Mavromatis K."/>
            <person name="Pagani I."/>
            <person name="Ivanova N."/>
            <person name="Teshima H."/>
            <person name="Brettin T."/>
            <person name="Detter J.C."/>
            <person name="Han C."/>
            <person name="Tapia R."/>
            <person name="Land M."/>
            <person name="Hauser L."/>
            <person name="Markowitz V."/>
            <person name="Cheng J.-F."/>
            <person name="Hugenholtz P."/>
            <person name="Woyke T."/>
            <person name="Wu D."/>
            <person name="Spring S."/>
            <person name="Pukall R."/>
            <person name="Steenblock K."/>
            <person name="Schneider S."/>
            <person name="Klenk H.-P."/>
            <person name="Eisen J.A."/>
        </authorList>
    </citation>
    <scope>NUCLEOTIDE SEQUENCE [LARGE SCALE GENOMIC DNA]</scope>
    <source>
        <strain evidence="5">DSM 15567 / CIP 107919 / 50-1 BON</strain>
    </source>
</reference>
<dbReference type="GO" id="GO:0036218">
    <property type="term" value="F:dTTP diphosphatase activity"/>
    <property type="evidence" value="ECO:0007669"/>
    <property type="project" value="RHEA"/>
</dbReference>
<evidence type="ECO:0000256" key="2">
    <source>
        <dbReference type="ARBA" id="ARBA00022801"/>
    </source>
</evidence>
<comment type="subcellular location">
    <subcellularLocation>
        <location evidence="3">Cytoplasm</location>
    </subcellularLocation>
</comment>
<name>F3ZZK7_MAHA5</name>
<sequence length="192" mass="21491">MKRLILASASPRREWLLKNIGLQFETIPSNVNEDISIAKHPKEVVMCLAMDKARDVYDKTDGQRTVIAADTVVVKDDRVLGKPKDEKQAFDMLKFLQGGYHEVCSGIAVLDSEYRLEINDCEITYVKMSPMDEVTIKRYIASGEPMDKAGAYAIQGKGAVFIERVEGCYYNVVGLPIFKLFQILGQCGITAF</sequence>
<dbReference type="Proteomes" id="UP000008457">
    <property type="component" value="Chromosome"/>
</dbReference>
<dbReference type="EC" id="3.6.1.9" evidence="3"/>
<dbReference type="PANTHER" id="PTHR43213">
    <property type="entry name" value="BIFUNCTIONAL DTTP/UTP PYROPHOSPHATASE/METHYLTRANSFERASE PROTEIN-RELATED"/>
    <property type="match status" value="1"/>
</dbReference>
<dbReference type="SUPFAM" id="SSF52972">
    <property type="entry name" value="ITPase-like"/>
    <property type="match status" value="1"/>
</dbReference>
<reference evidence="4 5" key="2">
    <citation type="journal article" date="2011" name="Stand. Genomic Sci.">
        <title>Complete genome sequence of Mahella australiensis type strain (50-1 BON).</title>
        <authorList>
            <person name="Sikorski J."/>
            <person name="Teshima H."/>
            <person name="Nolan M."/>
            <person name="Lucas S."/>
            <person name="Hammon N."/>
            <person name="Deshpande S."/>
            <person name="Cheng J.F."/>
            <person name="Pitluck S."/>
            <person name="Liolios K."/>
            <person name="Pagani I."/>
            <person name="Ivanova N."/>
            <person name="Huntemann M."/>
            <person name="Mavromatis K."/>
            <person name="Ovchinikova G."/>
            <person name="Pati A."/>
            <person name="Tapia R."/>
            <person name="Han C."/>
            <person name="Goodwin L."/>
            <person name="Chen A."/>
            <person name="Palaniappan K."/>
            <person name="Land M."/>
            <person name="Hauser L."/>
            <person name="Ngatchou-Djao O.D."/>
            <person name="Rohde M."/>
            <person name="Pukall R."/>
            <person name="Spring S."/>
            <person name="Abt B."/>
            <person name="Goker M."/>
            <person name="Detter J.C."/>
            <person name="Woyke T."/>
            <person name="Bristow J."/>
            <person name="Markowitz V."/>
            <person name="Hugenholtz P."/>
            <person name="Eisen J.A."/>
            <person name="Kyrpides N.C."/>
            <person name="Klenk H.P."/>
            <person name="Lapidus A."/>
        </authorList>
    </citation>
    <scope>NUCLEOTIDE SEQUENCE [LARGE SCALE GENOMIC DNA]</scope>
    <source>
        <strain evidence="5">DSM 15567 / CIP 107919 / 50-1 BON</strain>
    </source>
</reference>
<evidence type="ECO:0000256" key="1">
    <source>
        <dbReference type="ARBA" id="ARBA00001968"/>
    </source>
</evidence>
<dbReference type="eggNOG" id="COG0424">
    <property type="taxonomic scope" value="Bacteria"/>
</dbReference>
<dbReference type="InterPro" id="IPR029001">
    <property type="entry name" value="ITPase-like_fam"/>
</dbReference>
<keyword evidence="5" id="KW-1185">Reference proteome</keyword>
<comment type="cofactor">
    <cofactor evidence="1 3">
        <name>a divalent metal cation</name>
        <dbReference type="ChEBI" id="CHEBI:60240"/>
    </cofactor>
</comment>
<proteinExistence type="inferred from homology"/>
<comment type="function">
    <text evidence="3">Nucleoside triphosphate pyrophosphatase that hydrolyzes dTTP and UTP. May have a dual role in cell division arrest and in preventing the incorporation of modified nucleotides into cellular nucleic acids.</text>
</comment>
<dbReference type="PIRSF" id="PIRSF006305">
    <property type="entry name" value="Maf"/>
    <property type="match status" value="1"/>
</dbReference>
<dbReference type="HOGENOM" id="CLU_040416_0_0_9"/>
<dbReference type="RefSeq" id="WP_013781261.1">
    <property type="nucleotide sequence ID" value="NC_015520.1"/>
</dbReference>
<dbReference type="InterPro" id="IPR003697">
    <property type="entry name" value="Maf-like"/>
</dbReference>
<organism evidence="4 5">
    <name type="scientific">Mahella australiensis (strain DSM 15567 / CIP 107919 / 50-1 BON)</name>
    <dbReference type="NCBI Taxonomy" id="697281"/>
    <lineage>
        <taxon>Bacteria</taxon>
        <taxon>Bacillati</taxon>
        <taxon>Bacillota</taxon>
        <taxon>Clostridia</taxon>
        <taxon>Thermoanaerobacterales</taxon>
        <taxon>Thermoanaerobacterales Family IV. Incertae Sedis</taxon>
        <taxon>Mahella</taxon>
    </lineage>
</organism>
<feature type="site" description="Important for substrate specificity" evidence="3">
    <location>
        <position position="71"/>
    </location>
</feature>
<dbReference type="GO" id="GO:0005737">
    <property type="term" value="C:cytoplasm"/>
    <property type="evidence" value="ECO:0007669"/>
    <property type="project" value="UniProtKB-SubCell"/>
</dbReference>
<comment type="catalytic activity">
    <reaction evidence="3">
        <text>dTTP + H2O = dTMP + diphosphate + H(+)</text>
        <dbReference type="Rhea" id="RHEA:28534"/>
        <dbReference type="ChEBI" id="CHEBI:15377"/>
        <dbReference type="ChEBI" id="CHEBI:15378"/>
        <dbReference type="ChEBI" id="CHEBI:33019"/>
        <dbReference type="ChEBI" id="CHEBI:37568"/>
        <dbReference type="ChEBI" id="CHEBI:63528"/>
        <dbReference type="EC" id="3.6.1.9"/>
    </reaction>
</comment>
<dbReference type="Pfam" id="PF02545">
    <property type="entry name" value="Maf"/>
    <property type="match status" value="1"/>
</dbReference>
<dbReference type="CDD" id="cd00555">
    <property type="entry name" value="Maf"/>
    <property type="match status" value="1"/>
</dbReference>
<dbReference type="NCBIfam" id="TIGR00172">
    <property type="entry name" value="maf"/>
    <property type="match status" value="1"/>
</dbReference>
<keyword evidence="3" id="KW-0963">Cytoplasm</keyword>
<dbReference type="GO" id="GO:0036221">
    <property type="term" value="F:UTP diphosphatase activity"/>
    <property type="evidence" value="ECO:0007669"/>
    <property type="project" value="RHEA"/>
</dbReference>
<dbReference type="EMBL" id="CP002360">
    <property type="protein sequence ID" value="AEE96833.1"/>
    <property type="molecule type" value="Genomic_DNA"/>
</dbReference>
<feature type="active site" description="Proton acceptor" evidence="3">
    <location>
        <position position="70"/>
    </location>
</feature>